<dbReference type="AlphaFoldDB" id="A0A7J5B448"/>
<dbReference type="SUPFAM" id="SSF53383">
    <property type="entry name" value="PLP-dependent transferases"/>
    <property type="match status" value="1"/>
</dbReference>
<reference evidence="2 3" key="1">
    <citation type="submission" date="2019-09" db="EMBL/GenBank/DDBJ databases">
        <title>Phylogeny of genus Pseudoclavibacter and closely related genus.</title>
        <authorList>
            <person name="Li Y."/>
        </authorList>
    </citation>
    <scope>NUCLEOTIDE SEQUENCE [LARGE SCALE GENOMIC DNA]</scope>
    <source>
        <strain evidence="2 3">THG-MD12</strain>
    </source>
</reference>
<dbReference type="RefSeq" id="WP_151421982.1">
    <property type="nucleotide sequence ID" value="NZ_WBJX01000001.1"/>
</dbReference>
<dbReference type="Proteomes" id="UP000490386">
    <property type="component" value="Unassembled WGS sequence"/>
</dbReference>
<keyword evidence="2" id="KW-0032">Aminotransferase</keyword>
<dbReference type="EMBL" id="WBJX01000001">
    <property type="protein sequence ID" value="KAB1638938.1"/>
    <property type="molecule type" value="Genomic_DNA"/>
</dbReference>
<comment type="caution">
    <text evidence="2">The sequence shown here is derived from an EMBL/GenBank/DDBJ whole genome shotgun (WGS) entry which is preliminary data.</text>
</comment>
<dbReference type="InterPro" id="IPR015422">
    <property type="entry name" value="PyrdxlP-dep_Trfase_small"/>
</dbReference>
<dbReference type="InterPro" id="IPR000192">
    <property type="entry name" value="Aminotrans_V_dom"/>
</dbReference>
<keyword evidence="2" id="KW-0808">Transferase</keyword>
<dbReference type="InterPro" id="IPR015424">
    <property type="entry name" value="PyrdxlP-dep_Trfase"/>
</dbReference>
<name>A0A7J5B448_9MICO</name>
<dbReference type="OrthoDB" id="250246at2"/>
<protein>
    <submittedName>
        <fullName evidence="2">Aminotransferase class V-fold PLP-dependent enzyme</fullName>
    </submittedName>
</protein>
<feature type="domain" description="Aminotransferase class V" evidence="1">
    <location>
        <begin position="86"/>
        <end position="281"/>
    </location>
</feature>
<dbReference type="InterPro" id="IPR015421">
    <property type="entry name" value="PyrdxlP-dep_Trfase_major"/>
</dbReference>
<dbReference type="PANTHER" id="PTHR43586:SF21">
    <property type="entry name" value="PYRIDOXAL PHOSPHATE (PLP)-DEPENDENT ASPARTATE AMINOTRANSFERASE SUPERFAMILY"/>
    <property type="match status" value="1"/>
</dbReference>
<accession>A0A7J5B448</accession>
<evidence type="ECO:0000313" key="2">
    <source>
        <dbReference type="EMBL" id="KAB1638938.1"/>
    </source>
</evidence>
<evidence type="ECO:0000313" key="3">
    <source>
        <dbReference type="Proteomes" id="UP000490386"/>
    </source>
</evidence>
<organism evidence="2 3">
    <name type="scientific">Pseudoclavibacter terrae</name>
    <dbReference type="NCBI Taxonomy" id="1530195"/>
    <lineage>
        <taxon>Bacteria</taxon>
        <taxon>Bacillati</taxon>
        <taxon>Actinomycetota</taxon>
        <taxon>Actinomycetes</taxon>
        <taxon>Micrococcales</taxon>
        <taxon>Microbacteriaceae</taxon>
        <taxon>Pseudoclavibacter</taxon>
    </lineage>
</organism>
<sequence>MSWIHSAAFSAEPLYLNTASMGLPPWATTDALTRELVGWSAGRRQASDYDGTVSRSRQLYAELVHVPAPWVAIGNQVSPLVGLIAASVPDGAEVLFAENDFTSISFPFAAHADRGLRLREVPVDRIAEEIGPETAWVVVSAVQSRNGAVADLDAIEAAAKRHGARTLIDLTQSAGWRDVDASRFDATVCAAYKWLLCPRGTAFLTLDPELHERIRPLAANWYAGEDPWSSIYGLPLRLAADARRFDVSPAWQAWVGTEASLDFLLGIGAPELEAHALEVSAAFASAAGLPDARSAILALAPVEGAVGEIRDTLERLDVMAANRAGNLRLSFHVHNTAEEVEPLGEALRGLVHIASER</sequence>
<proteinExistence type="predicted"/>
<dbReference type="GO" id="GO:0008483">
    <property type="term" value="F:transaminase activity"/>
    <property type="evidence" value="ECO:0007669"/>
    <property type="project" value="UniProtKB-KW"/>
</dbReference>
<evidence type="ECO:0000259" key="1">
    <source>
        <dbReference type="Pfam" id="PF00266"/>
    </source>
</evidence>
<dbReference type="PANTHER" id="PTHR43586">
    <property type="entry name" value="CYSTEINE DESULFURASE"/>
    <property type="match status" value="1"/>
</dbReference>
<dbReference type="Pfam" id="PF00266">
    <property type="entry name" value="Aminotran_5"/>
    <property type="match status" value="1"/>
</dbReference>
<keyword evidence="3" id="KW-1185">Reference proteome</keyword>
<gene>
    <name evidence="2" type="ORF">F8O03_00845</name>
</gene>
<dbReference type="Gene3D" id="3.40.640.10">
    <property type="entry name" value="Type I PLP-dependent aspartate aminotransferase-like (Major domain)"/>
    <property type="match status" value="1"/>
</dbReference>
<dbReference type="Gene3D" id="3.90.1150.10">
    <property type="entry name" value="Aspartate Aminotransferase, domain 1"/>
    <property type="match status" value="1"/>
</dbReference>